<feature type="domain" description="Glycogen debranching enzyme C-terminal" evidence="17">
    <location>
        <begin position="1074"/>
        <end position="1526"/>
    </location>
</feature>
<dbReference type="EC" id="2.4.1.25" evidence="5"/>
<dbReference type="InterPro" id="IPR029436">
    <property type="entry name" value="AGL_euk_N"/>
</dbReference>
<evidence type="ECO:0000259" key="17">
    <source>
        <dbReference type="Pfam" id="PF06202"/>
    </source>
</evidence>
<dbReference type="NCBIfam" id="TIGR01531">
    <property type="entry name" value="glyc_debranch"/>
    <property type="match status" value="1"/>
</dbReference>
<dbReference type="CDD" id="cd11327">
    <property type="entry name" value="AmyAc_Glg_debranch_2"/>
    <property type="match status" value="1"/>
</dbReference>
<dbReference type="PANTHER" id="PTHR10569">
    <property type="entry name" value="GLYCOGEN DEBRANCHING ENZYME"/>
    <property type="match status" value="1"/>
</dbReference>
<dbReference type="Pfam" id="PF06202">
    <property type="entry name" value="GDE_C"/>
    <property type="match status" value="1"/>
</dbReference>
<dbReference type="GO" id="GO:0005737">
    <property type="term" value="C:cytoplasm"/>
    <property type="evidence" value="ECO:0007669"/>
    <property type="project" value="UniProtKB-SubCell"/>
</dbReference>
<dbReference type="GO" id="GO:0005978">
    <property type="term" value="P:glycogen biosynthetic process"/>
    <property type="evidence" value="ECO:0007669"/>
    <property type="project" value="UniProtKB-KW"/>
</dbReference>
<keyword evidence="8" id="KW-0963">Cytoplasm</keyword>
<reference evidence="21 22" key="1">
    <citation type="submission" date="2024-09" db="EMBL/GenBank/DDBJ databases">
        <title>A chromosome-level genome assembly of Gray's grenadier anchovy, Coilia grayii.</title>
        <authorList>
            <person name="Fu Z."/>
        </authorList>
    </citation>
    <scope>NUCLEOTIDE SEQUENCE [LARGE SCALE GENOMIC DNA]</scope>
    <source>
        <strain evidence="21">G4</strain>
        <tissue evidence="21">Muscle</tissue>
    </source>
</reference>
<dbReference type="InterPro" id="IPR006421">
    <property type="entry name" value="Glycogen_debranch_met"/>
</dbReference>
<proteinExistence type="inferred from homology"/>
<dbReference type="FunFam" id="3.20.20.80:FF:000206">
    <property type="entry name" value="Amylo-alpha-1, 6-glucosidase, 4-alpha-glucanotransferase b"/>
    <property type="match status" value="1"/>
</dbReference>
<keyword evidence="9" id="KW-0328">Glycosyltransferase</keyword>
<comment type="catalytic activity">
    <reaction evidence="2">
        <text>Hydrolysis of (1-&gt;6)-alpha-D-glucosidic branch linkages in glycogen phosphorylase limit dextrin.</text>
        <dbReference type="EC" id="3.2.1.33"/>
    </reaction>
</comment>
<evidence type="ECO:0000256" key="7">
    <source>
        <dbReference type="ARBA" id="ARBA00020723"/>
    </source>
</evidence>
<feature type="domain" description="Eukaryotic glycogen debranching enzyme N-terminal" evidence="18">
    <location>
        <begin position="31"/>
        <end position="116"/>
    </location>
</feature>
<dbReference type="InterPro" id="IPR017853">
    <property type="entry name" value="GH"/>
</dbReference>
<dbReference type="FunFam" id="3.20.20.80:FF:000070">
    <property type="entry name" value="GDB1p Glycogen debranching enzyme"/>
    <property type="match status" value="1"/>
</dbReference>
<evidence type="ECO:0000256" key="3">
    <source>
        <dbReference type="ARBA" id="ARBA00003530"/>
    </source>
</evidence>
<dbReference type="SUPFAM" id="SSF48208">
    <property type="entry name" value="Six-hairpin glycosidases"/>
    <property type="match status" value="1"/>
</dbReference>
<dbReference type="Proteomes" id="UP001591681">
    <property type="component" value="Unassembled WGS sequence"/>
</dbReference>
<evidence type="ECO:0000313" key="21">
    <source>
        <dbReference type="EMBL" id="KAL2085645.1"/>
    </source>
</evidence>
<evidence type="ECO:0000256" key="1">
    <source>
        <dbReference type="ARBA" id="ARBA00000439"/>
    </source>
</evidence>
<gene>
    <name evidence="21" type="ORF">ACEWY4_018965</name>
</gene>
<dbReference type="SUPFAM" id="SSF51445">
    <property type="entry name" value="(Trans)glycosidases"/>
    <property type="match status" value="1"/>
</dbReference>
<keyword evidence="12" id="KW-0320">Glycogen biosynthesis</keyword>
<evidence type="ECO:0000256" key="8">
    <source>
        <dbReference type="ARBA" id="ARBA00022490"/>
    </source>
</evidence>
<keyword evidence="13" id="KW-0511">Multifunctional enzyme</keyword>
<dbReference type="FunFam" id="1.50.10.10:FF:000039">
    <property type="entry name" value="Glycogen debranching enzyme Gdb1, putative"/>
    <property type="match status" value="1"/>
</dbReference>
<evidence type="ECO:0000256" key="11">
    <source>
        <dbReference type="ARBA" id="ARBA00022801"/>
    </source>
</evidence>
<evidence type="ECO:0000259" key="20">
    <source>
        <dbReference type="Pfam" id="PF14702"/>
    </source>
</evidence>
<evidence type="ECO:0000256" key="12">
    <source>
        <dbReference type="ARBA" id="ARBA00023056"/>
    </source>
</evidence>
<comment type="subcellular location">
    <subcellularLocation>
        <location evidence="4">Cytoplasm</location>
    </subcellularLocation>
</comment>
<dbReference type="PANTHER" id="PTHR10569:SF2">
    <property type="entry name" value="GLYCOGEN DEBRANCHING ENZYME"/>
    <property type="match status" value="1"/>
</dbReference>
<evidence type="ECO:0000313" key="22">
    <source>
        <dbReference type="Proteomes" id="UP001591681"/>
    </source>
</evidence>
<feature type="domain" description="Glycogen debranching enzyme glucanotransferase" evidence="19">
    <location>
        <begin position="122"/>
        <end position="550"/>
    </location>
</feature>
<feature type="domain" description="Glycogen debranching enzyme central" evidence="20">
    <location>
        <begin position="696"/>
        <end position="973"/>
    </location>
</feature>
<dbReference type="Pfam" id="PF14701">
    <property type="entry name" value="hDGE_amylase"/>
    <property type="match status" value="1"/>
</dbReference>
<dbReference type="EC" id="3.2.1.33" evidence="6"/>
<keyword evidence="14" id="KW-0326">Glycosidase</keyword>
<evidence type="ECO:0000256" key="15">
    <source>
        <dbReference type="ARBA" id="ARBA00025780"/>
    </source>
</evidence>
<evidence type="ECO:0000259" key="18">
    <source>
        <dbReference type="Pfam" id="PF14699"/>
    </source>
</evidence>
<dbReference type="Gene3D" id="3.20.20.80">
    <property type="entry name" value="Glycosidases"/>
    <property type="match status" value="2"/>
</dbReference>
<comment type="function">
    <text evidence="3">Multifunctional enzyme acting as 1,4-alpha-D-glucan:1,4-alpha-D-glucan 4-alpha-D-glycosyltransferase and amylo-1,6-glucosidase in glycogen degradation.</text>
</comment>
<evidence type="ECO:0000256" key="2">
    <source>
        <dbReference type="ARBA" id="ARBA00000927"/>
    </source>
</evidence>
<dbReference type="EMBL" id="JBHFQA010000016">
    <property type="protein sequence ID" value="KAL2085645.1"/>
    <property type="molecule type" value="Genomic_DNA"/>
</dbReference>
<dbReference type="InterPro" id="IPR032788">
    <property type="entry name" value="AGL_central"/>
</dbReference>
<sequence length="1531" mass="173356">MVLTKHTRVMSLNDMERLERTLFRLEQGYELQFRLGPTLQGKHVHVYTNYPLEGQRFDRLKFHALDWVNPTGREDDSDKYCKLDLEIAGSYQYYFSCGKEEKNGSGYIVVDPILRVGPDRQVLPLDCVTIQTYLAKCLGPLDEWLDRLRVAKEAGYNMIHLTPLQKLGLSRSCYSLADQLELNPDFSPPGKNYTWADVGSLVTKLKTEWNMVCITDVVYNHTAANSKWIHLHPECGYNLVNSPHLKPAWVLDRALWHLTCDLADGKYSDRGLPALITSHQQLATLRGILWKDIFPQIKLWEFYQVNVDKAVEQFRKLLQAGNKPGSSGTDGKAKLRIIQDPLHRRFGNSVDLNTALEHFAQNGNDVQDCCNKLKKKLEEINKEFLEEMHRHQEQATNCIMGSVVYERLADHGPKLGAVTREHPLLTRYFTFPFEEMTMEQEVAMMHQEDKACHFLAHNGWVMGDDPLKNFAEPGSNVYVRRELVCWGDSVKLRYGEKPEDCPYLWAHMRKYTEITAKHFAGVRLDNCHSTPLHVAEYMLAVARDVRADLYVVAELFTGSEDVDNVFVTRLGITSLIREAMSAGDSHEEGRLVYRYGGEPVGSFVQPTLRPLVPAIAHAMFLDVTHDNECPIQCRSVYDSLPSSAIVSMACCATGSTRGYDELVPHQISVVSEERFYPKWNPNAKPSTPGETNLQTGIMAGKLALNRLHQELAAKGFNQVYVDQVDVDIVAVTRHCPSTHQSVVAVSRTAFKDPKTHHYSNEVPSMCIPGQIDEVVLEARTVQRNADPYAQDEKSINGMPNYTVEITEHIQLKDSKIVKQAEVTSKGRSEFVQEIVFEQLSPGSVIVFRVSLDPKSQETVGLLRGHLAQFSRQYKAGSLPDPQGPGILKMDLEFLMSKVSLADLNLLLFRCDAEEKEDGGGVYDIPSWMPLKYGGLQGLISVMVDIRPRNDLGHPFCDNLRQGDWMIEYVSNRLIKRDGALNEVGKWFQAMFGYLKHVPRYLVPRYFDAIIVGAYTAALDAVFKQMSSFVQSGSTLVKQLALGSVQMCGVGRFPALPPLSPALKDVPVRLNPDTNREEQCCVSLAAGLPHFSSGIFRCWGRDTFIALRGLLLVTGRHLEARNIILAFAGTLRHGLIPNLLGEGVGARYNCRDAVWWWLQCIQDYCNLVAEGVSILTCPVSRMYPTDDSQPQPAGTKDQPLYEVIQEALQRHMQGIEFRERNAGPQIDRNMRDEGFNVEAKVNADTGFVYGGNRFNCGTWMDKMGESDRARNKGMPATPRDGSAVEIVGLSKSTVRWLVGLHKTGLFPYSSVTIHRDGKEVLVSYEEWNRRIEENFEKMFYVSCDPNDPNEKHPELVHKRGIYKDSFGASSPWCDYQLRPNFTIAMTVAPEMFTVERAWEALEVAERKLLGPLGMKTLDPEDMVYCGVYDNALDNDNYNLAKGFNYHQGPEWLWPVGYFLRAKLYFAKKLGKETYDKTVYLVKNVLSRHYVHLERSPWKGLPELTNENGQYCPFSCETQAWSIATILEVLHDL</sequence>
<evidence type="ECO:0000256" key="16">
    <source>
        <dbReference type="ARBA" id="ARBA00031477"/>
    </source>
</evidence>
<protein>
    <recommendedName>
        <fullName evidence="7">Glycogen debranching enzyme</fullName>
        <ecNumber evidence="5">2.4.1.25</ecNumber>
        <ecNumber evidence="6">3.2.1.33</ecNumber>
    </recommendedName>
    <alternativeName>
        <fullName evidence="16">Glycogen debrancher</fullName>
    </alternativeName>
</protein>
<organism evidence="21 22">
    <name type="scientific">Coilia grayii</name>
    <name type="common">Gray's grenadier anchovy</name>
    <dbReference type="NCBI Taxonomy" id="363190"/>
    <lineage>
        <taxon>Eukaryota</taxon>
        <taxon>Metazoa</taxon>
        <taxon>Chordata</taxon>
        <taxon>Craniata</taxon>
        <taxon>Vertebrata</taxon>
        <taxon>Euteleostomi</taxon>
        <taxon>Actinopterygii</taxon>
        <taxon>Neopterygii</taxon>
        <taxon>Teleostei</taxon>
        <taxon>Clupei</taxon>
        <taxon>Clupeiformes</taxon>
        <taxon>Clupeoidei</taxon>
        <taxon>Engraulidae</taxon>
        <taxon>Coilinae</taxon>
        <taxon>Coilia</taxon>
    </lineage>
</organism>
<evidence type="ECO:0000259" key="19">
    <source>
        <dbReference type="Pfam" id="PF14701"/>
    </source>
</evidence>
<dbReference type="Pfam" id="PF14702">
    <property type="entry name" value="hGDE_central"/>
    <property type="match status" value="1"/>
</dbReference>
<evidence type="ECO:0000256" key="5">
    <source>
        <dbReference type="ARBA" id="ARBA00012560"/>
    </source>
</evidence>
<evidence type="ECO:0000256" key="9">
    <source>
        <dbReference type="ARBA" id="ARBA00022676"/>
    </source>
</evidence>
<accession>A0ABD1JGB0</accession>
<evidence type="ECO:0000256" key="13">
    <source>
        <dbReference type="ARBA" id="ARBA00023268"/>
    </source>
</evidence>
<evidence type="ECO:0000256" key="4">
    <source>
        <dbReference type="ARBA" id="ARBA00004496"/>
    </source>
</evidence>
<comment type="catalytic activity">
    <reaction evidence="1">
        <text>Transfers a segment of a (1-&gt;4)-alpha-D-glucan to a new position in an acceptor, which may be glucose or a (1-&gt;4)-alpha-D-glucan.</text>
        <dbReference type="EC" id="2.4.1.25"/>
    </reaction>
</comment>
<comment type="similarity">
    <text evidence="15">Belongs to the glycogen debranching enzyme family.</text>
</comment>
<evidence type="ECO:0000256" key="6">
    <source>
        <dbReference type="ARBA" id="ARBA00012778"/>
    </source>
</evidence>
<name>A0ABD1JGB0_9TELE</name>
<keyword evidence="22" id="KW-1185">Reference proteome</keyword>
<evidence type="ECO:0000256" key="10">
    <source>
        <dbReference type="ARBA" id="ARBA00022679"/>
    </source>
</evidence>
<dbReference type="InterPro" id="IPR032792">
    <property type="entry name" value="AGL_glucanoTrfase"/>
</dbReference>
<dbReference type="Pfam" id="PF14699">
    <property type="entry name" value="hGDE_N"/>
    <property type="match status" value="1"/>
</dbReference>
<dbReference type="GO" id="GO:0004134">
    <property type="term" value="F:4-alpha-glucanotransferase activity"/>
    <property type="evidence" value="ECO:0007669"/>
    <property type="project" value="UniProtKB-EC"/>
</dbReference>
<keyword evidence="11" id="KW-0378">Hydrolase</keyword>
<dbReference type="GO" id="GO:0004135">
    <property type="term" value="F:amylo-alpha-1,6-glucosidase activity"/>
    <property type="evidence" value="ECO:0007669"/>
    <property type="project" value="UniProtKB-EC"/>
</dbReference>
<comment type="caution">
    <text evidence="21">The sequence shown here is derived from an EMBL/GenBank/DDBJ whole genome shotgun (WGS) entry which is preliminary data.</text>
</comment>
<dbReference type="InterPro" id="IPR010401">
    <property type="entry name" value="AGL/Gdb1"/>
</dbReference>
<dbReference type="InterPro" id="IPR032790">
    <property type="entry name" value="GDE_C"/>
</dbReference>
<evidence type="ECO:0000256" key="14">
    <source>
        <dbReference type="ARBA" id="ARBA00023295"/>
    </source>
</evidence>
<dbReference type="InterPro" id="IPR008928">
    <property type="entry name" value="6-hairpin_glycosidase_sf"/>
</dbReference>
<keyword evidence="10" id="KW-0808">Transferase</keyword>